<organism evidence="2">
    <name type="scientific">marine metagenome</name>
    <dbReference type="NCBI Taxonomy" id="408172"/>
    <lineage>
        <taxon>unclassified sequences</taxon>
        <taxon>metagenomes</taxon>
        <taxon>ecological metagenomes</taxon>
    </lineage>
</organism>
<dbReference type="EMBL" id="UINC01145498">
    <property type="protein sequence ID" value="SVD35665.1"/>
    <property type="molecule type" value="Genomic_DNA"/>
</dbReference>
<reference evidence="2" key="1">
    <citation type="submission" date="2018-05" db="EMBL/GenBank/DDBJ databases">
        <authorList>
            <person name="Lanie J.A."/>
            <person name="Ng W.-L."/>
            <person name="Kazmierczak K.M."/>
            <person name="Andrzejewski T.M."/>
            <person name="Davidsen T.M."/>
            <person name="Wayne K.J."/>
            <person name="Tettelin H."/>
            <person name="Glass J.I."/>
            <person name="Rusch D."/>
            <person name="Podicherti R."/>
            <person name="Tsui H.-C.T."/>
            <person name="Winkler M.E."/>
        </authorList>
    </citation>
    <scope>NUCLEOTIDE SEQUENCE</scope>
</reference>
<gene>
    <name evidence="2" type="ORF">METZ01_LOCUS388519</name>
</gene>
<protein>
    <submittedName>
        <fullName evidence="2">Uncharacterized protein</fullName>
    </submittedName>
</protein>
<sequence>VEIAIIYGASFYVKLVSLKMLIRIKKRMNTILNNTT</sequence>
<name>A0A382UPD7_9ZZZZ</name>
<keyword evidence="1" id="KW-0472">Membrane</keyword>
<accession>A0A382UPD7</accession>
<proteinExistence type="predicted"/>
<keyword evidence="1" id="KW-1133">Transmembrane helix</keyword>
<evidence type="ECO:0000313" key="2">
    <source>
        <dbReference type="EMBL" id="SVD35665.1"/>
    </source>
</evidence>
<dbReference type="AlphaFoldDB" id="A0A382UPD7"/>
<feature type="non-terminal residue" evidence="2">
    <location>
        <position position="1"/>
    </location>
</feature>
<evidence type="ECO:0000256" key="1">
    <source>
        <dbReference type="SAM" id="Phobius"/>
    </source>
</evidence>
<feature type="transmembrane region" description="Helical" evidence="1">
    <location>
        <begin position="6"/>
        <end position="22"/>
    </location>
</feature>
<keyword evidence="1" id="KW-0812">Transmembrane</keyword>